<sequence length="271" mass="30406">MASDDQSRIYSTLYGPFKLSYDAQNGRYEKGFDAKRNVYRQVLTFEGSMPFKLFYSKHGLEYSVRPGPRDYFHLHDLPTEVRTMILRLVLSPPNSSLGILRVNSATHKEAEAILYQENTINLSSTTICRAWFKKIKRKAPLVRHLSVGIWYANSGISAAASLSKFDNLESSVLPITYDAEGSPCADVKRMYEGLTEFFDGRGMNKADVEKSLGIIRFGRCDGHHGNQEYQPCKPFKKDGKLVGVSGCDAWPLLRDMALADAVAKEGANEED</sequence>
<dbReference type="EMBL" id="NHZQ01000060">
    <property type="protein sequence ID" value="PSK56801.1"/>
    <property type="molecule type" value="Genomic_DNA"/>
</dbReference>
<evidence type="ECO:0008006" key="3">
    <source>
        <dbReference type="Google" id="ProtNLM"/>
    </source>
</evidence>
<dbReference type="Proteomes" id="UP000243723">
    <property type="component" value="Unassembled WGS sequence"/>
</dbReference>
<evidence type="ECO:0000313" key="2">
    <source>
        <dbReference type="Proteomes" id="UP000243723"/>
    </source>
</evidence>
<evidence type="ECO:0000313" key="1">
    <source>
        <dbReference type="EMBL" id="PSK56801.1"/>
    </source>
</evidence>
<name>A0A2P8A8K5_9PEZI</name>
<keyword evidence="2" id="KW-1185">Reference proteome</keyword>
<comment type="caution">
    <text evidence="1">The sequence shown here is derived from an EMBL/GenBank/DDBJ whole genome shotgun (WGS) entry which is preliminary data.</text>
</comment>
<dbReference type="OrthoDB" id="5272396at2759"/>
<organism evidence="1 2">
    <name type="scientific">Elsinoe australis</name>
    <dbReference type="NCBI Taxonomy" id="40998"/>
    <lineage>
        <taxon>Eukaryota</taxon>
        <taxon>Fungi</taxon>
        <taxon>Dikarya</taxon>
        <taxon>Ascomycota</taxon>
        <taxon>Pezizomycotina</taxon>
        <taxon>Dothideomycetes</taxon>
        <taxon>Dothideomycetidae</taxon>
        <taxon>Myriangiales</taxon>
        <taxon>Elsinoaceae</taxon>
        <taxon>Elsinoe</taxon>
    </lineage>
</organism>
<protein>
    <recommendedName>
        <fullName evidence="3">F-box domain-containing protein</fullName>
    </recommendedName>
</protein>
<reference evidence="1 2" key="1">
    <citation type="submission" date="2017-05" db="EMBL/GenBank/DDBJ databases">
        <title>Draft genome sequence of Elsinoe australis.</title>
        <authorList>
            <person name="Cheng Q."/>
        </authorList>
    </citation>
    <scope>NUCLEOTIDE SEQUENCE [LARGE SCALE GENOMIC DNA]</scope>
    <source>
        <strain evidence="1 2">NL1</strain>
    </source>
</reference>
<gene>
    <name evidence="1" type="ORF">B9Z65_6425</name>
</gene>
<proteinExistence type="predicted"/>
<dbReference type="AlphaFoldDB" id="A0A2P8A8K5"/>
<accession>A0A2P8A8K5</accession>